<name>A0ABQ0Q4L2_9PROT</name>
<evidence type="ECO:0000313" key="2">
    <source>
        <dbReference type="Proteomes" id="UP001062776"/>
    </source>
</evidence>
<proteinExistence type="predicted"/>
<comment type="caution">
    <text evidence="1">The sequence shown here is derived from an EMBL/GenBank/DDBJ whole genome shotgun (WGS) entry which is preliminary data.</text>
</comment>
<evidence type="ECO:0000313" key="1">
    <source>
        <dbReference type="EMBL" id="GBQ91122.1"/>
    </source>
</evidence>
<gene>
    <name evidence="1" type="ORF">AA0535_2212</name>
</gene>
<protein>
    <submittedName>
        <fullName evidence="1">Uncharacterized protein</fullName>
    </submittedName>
</protein>
<keyword evidence="2" id="KW-1185">Reference proteome</keyword>
<sequence length="141" mass="14847">MTVMALRLALDADEAGALVATLDDLVAAGEIAAIGHGAYTRVPWGPEMRPVVAAPLLDTVHGALTHLASRTRRKSCSVGLVSDFLGLSLEDVALSLQQLELTGLVSFNDANGEWAPIGTATARRVRKGIDEGIPPMHSPKR</sequence>
<dbReference type="Proteomes" id="UP001062776">
    <property type="component" value="Unassembled WGS sequence"/>
</dbReference>
<organism evidence="1 2">
    <name type="scientific">Asaia krungthepensis NRIC 0535</name>
    <dbReference type="NCBI Taxonomy" id="1307925"/>
    <lineage>
        <taxon>Bacteria</taxon>
        <taxon>Pseudomonadati</taxon>
        <taxon>Pseudomonadota</taxon>
        <taxon>Alphaproteobacteria</taxon>
        <taxon>Acetobacterales</taxon>
        <taxon>Acetobacteraceae</taxon>
        <taxon>Asaia</taxon>
    </lineage>
</organism>
<dbReference type="EMBL" id="BAPV01000038">
    <property type="protein sequence ID" value="GBQ91122.1"/>
    <property type="molecule type" value="Genomic_DNA"/>
</dbReference>
<accession>A0ABQ0Q4L2</accession>
<reference evidence="1" key="1">
    <citation type="submission" date="2013-04" db="EMBL/GenBank/DDBJ databases">
        <title>The genome sequencing project of 58 acetic acid bacteria.</title>
        <authorList>
            <person name="Okamoto-Kainuma A."/>
            <person name="Ishikawa M."/>
            <person name="Umino S."/>
            <person name="Koizumi Y."/>
            <person name="Shiwa Y."/>
            <person name="Yoshikawa H."/>
            <person name="Matsutani M."/>
            <person name="Matsushita K."/>
        </authorList>
    </citation>
    <scope>NUCLEOTIDE SEQUENCE</scope>
    <source>
        <strain evidence="1">NRIC 0535</strain>
    </source>
</reference>